<dbReference type="Pfam" id="PF11937">
    <property type="entry name" value="DUF3455"/>
    <property type="match status" value="1"/>
</dbReference>
<organism evidence="2 3">
    <name type="scientific">Verticillium longisporum</name>
    <name type="common">Verticillium dahliae var. longisporum</name>
    <dbReference type="NCBI Taxonomy" id="100787"/>
    <lineage>
        <taxon>Eukaryota</taxon>
        <taxon>Fungi</taxon>
        <taxon>Dikarya</taxon>
        <taxon>Ascomycota</taxon>
        <taxon>Pezizomycotina</taxon>
        <taxon>Sordariomycetes</taxon>
        <taxon>Hypocreomycetidae</taxon>
        <taxon>Glomerellales</taxon>
        <taxon>Plectosphaerellaceae</taxon>
        <taxon>Verticillium</taxon>
    </lineage>
</organism>
<reference evidence="3" key="1">
    <citation type="submission" date="2015-05" db="EMBL/GenBank/DDBJ databases">
        <authorList>
            <person name="Fogelqvist Johan"/>
        </authorList>
    </citation>
    <scope>NUCLEOTIDE SEQUENCE [LARGE SCALE GENOMIC DNA]</scope>
</reference>
<dbReference type="AlphaFoldDB" id="A0A0G4MWT7"/>
<protein>
    <recommendedName>
        <fullName evidence="4">Malate dehydrogenase</fullName>
    </recommendedName>
</protein>
<dbReference type="PANTHER" id="PTHR35567:SF1">
    <property type="entry name" value="CONSERVED FUNGAL PROTEIN (AFU_ORTHOLOGUE AFUA_1G14230)"/>
    <property type="match status" value="1"/>
</dbReference>
<keyword evidence="1" id="KW-0472">Membrane</keyword>
<keyword evidence="1" id="KW-1133">Transmembrane helix</keyword>
<dbReference type="EMBL" id="CVQI01031607">
    <property type="protein sequence ID" value="CRK38776.1"/>
    <property type="molecule type" value="Genomic_DNA"/>
</dbReference>
<evidence type="ECO:0000256" key="1">
    <source>
        <dbReference type="SAM" id="Phobius"/>
    </source>
</evidence>
<gene>
    <name evidence="2" type="ORF">BN1723_004484</name>
</gene>
<evidence type="ECO:0000313" key="2">
    <source>
        <dbReference type="EMBL" id="CRK38776.1"/>
    </source>
</evidence>
<name>A0A0G4MWT7_VERLO</name>
<evidence type="ECO:0008006" key="4">
    <source>
        <dbReference type="Google" id="ProtNLM"/>
    </source>
</evidence>
<feature type="transmembrane region" description="Helical" evidence="1">
    <location>
        <begin position="60"/>
        <end position="80"/>
    </location>
</feature>
<keyword evidence="1" id="KW-0812">Transmembrane</keyword>
<dbReference type="Proteomes" id="UP000045706">
    <property type="component" value="Unassembled WGS sequence"/>
</dbReference>
<dbReference type="PANTHER" id="PTHR35567">
    <property type="entry name" value="MALATE DEHYDROGENASE (AFU_ORTHOLOGUE AFUA_2G13800)"/>
    <property type="match status" value="1"/>
</dbReference>
<proteinExistence type="predicted"/>
<sequence>MRCRRVEVSIVVPSRACRASCVVERGIIDVGALPHSSDHESSRFSIPLCSSCPYQEAGTFFLLLVSFVSFLFIPLGLWFFGFSFRDLGRCFSIPAINDALLVAISTNTKLAKTHPSISSENPSTMRFSTFLAPALAATVLAAPRYPELEGDNTPPRSMEAMSEYFTLLASKVQASRYTTRAPSCDLSQARMPIAPEPLPPVSEGLTLKHVAVGRGTQNYTCDVGNATAVPQAAGAVASLFNVSCIAVAYPDLLALIPKVSMQFNLSTEPLLPGANNHRLGPSNAVFAGDHFFYDAKTPYFHIREGDREIGDTYCGLNSSTPAPAASAVGQRGEKAVAWLKLLTKDGRTAGDIQEIYRLTTAGGSAPSSCAGQPESFQVQYAAAYWFYAGPAPDTEDEDEA</sequence>
<dbReference type="InterPro" id="IPR021851">
    <property type="entry name" value="DUF3455"/>
</dbReference>
<accession>A0A0G4MWT7</accession>
<evidence type="ECO:0000313" key="3">
    <source>
        <dbReference type="Proteomes" id="UP000045706"/>
    </source>
</evidence>